<accession>A0A0L0SNF2</accession>
<keyword evidence="6" id="KW-0566">Pantothenate biosynthesis</keyword>
<keyword evidence="4 6" id="KW-0808">Transferase</keyword>
<evidence type="ECO:0000256" key="5">
    <source>
        <dbReference type="ARBA" id="ARBA00049172"/>
    </source>
</evidence>
<protein>
    <recommendedName>
        <fullName evidence="3 6">3-methyl-2-oxobutanoate hydroxymethyltransferase</fullName>
        <ecNumber evidence="3 6">2.1.2.11</ecNumber>
    </recommendedName>
</protein>
<dbReference type="SUPFAM" id="SSF51621">
    <property type="entry name" value="Phosphoenolpyruvate/pyruvate domain"/>
    <property type="match status" value="1"/>
</dbReference>
<keyword evidence="8" id="KW-1185">Reference proteome</keyword>
<proteinExistence type="inferred from homology"/>
<comment type="pathway">
    <text evidence="1 6">Cofactor biosynthesis; (R)-pantothenate biosynthesis; (R)-pantoate from 3-methyl-2-oxobutanoate: step 1/2.</text>
</comment>
<evidence type="ECO:0000256" key="2">
    <source>
        <dbReference type="ARBA" id="ARBA00008676"/>
    </source>
</evidence>
<dbReference type="PANTHER" id="PTHR20881">
    <property type="entry name" value="3-METHYL-2-OXOBUTANOATE HYDROXYMETHYLTRANSFERASE"/>
    <property type="match status" value="1"/>
</dbReference>
<dbReference type="CDD" id="cd06557">
    <property type="entry name" value="KPHMT-like"/>
    <property type="match status" value="1"/>
</dbReference>
<comment type="similarity">
    <text evidence="2 6">Belongs to the PanB family.</text>
</comment>
<dbReference type="GO" id="GO:0008168">
    <property type="term" value="F:methyltransferase activity"/>
    <property type="evidence" value="ECO:0007669"/>
    <property type="project" value="UniProtKB-KW"/>
</dbReference>
<dbReference type="AlphaFoldDB" id="A0A0L0SNF2"/>
<reference evidence="7 8" key="1">
    <citation type="submission" date="2009-11" db="EMBL/GenBank/DDBJ databases">
        <title>Annotation of Allomyces macrogynus ATCC 38327.</title>
        <authorList>
            <consortium name="The Broad Institute Genome Sequencing Platform"/>
            <person name="Russ C."/>
            <person name="Cuomo C."/>
            <person name="Burger G."/>
            <person name="Gray M.W."/>
            <person name="Holland P.W.H."/>
            <person name="King N."/>
            <person name="Lang F.B.F."/>
            <person name="Roger A.J."/>
            <person name="Ruiz-Trillo I."/>
            <person name="Young S.K."/>
            <person name="Zeng Q."/>
            <person name="Gargeya S."/>
            <person name="Fitzgerald M."/>
            <person name="Haas B."/>
            <person name="Abouelleil A."/>
            <person name="Alvarado L."/>
            <person name="Arachchi H.M."/>
            <person name="Berlin A."/>
            <person name="Chapman S.B."/>
            <person name="Gearin G."/>
            <person name="Goldberg J."/>
            <person name="Griggs A."/>
            <person name="Gujja S."/>
            <person name="Hansen M."/>
            <person name="Heiman D."/>
            <person name="Howarth C."/>
            <person name="Larimer J."/>
            <person name="Lui A."/>
            <person name="MacDonald P.J.P."/>
            <person name="McCowen C."/>
            <person name="Montmayeur A."/>
            <person name="Murphy C."/>
            <person name="Neiman D."/>
            <person name="Pearson M."/>
            <person name="Priest M."/>
            <person name="Roberts A."/>
            <person name="Saif S."/>
            <person name="Shea T."/>
            <person name="Sisk P."/>
            <person name="Stolte C."/>
            <person name="Sykes S."/>
            <person name="Wortman J."/>
            <person name="Nusbaum C."/>
            <person name="Birren B."/>
        </authorList>
    </citation>
    <scope>NUCLEOTIDE SEQUENCE [LARGE SCALE GENOMIC DNA]</scope>
    <source>
        <strain evidence="7 8">ATCC 38327</strain>
    </source>
</reference>
<dbReference type="GO" id="GO:0005739">
    <property type="term" value="C:mitochondrion"/>
    <property type="evidence" value="ECO:0007669"/>
    <property type="project" value="TreeGrafter"/>
</dbReference>
<dbReference type="PANTHER" id="PTHR20881:SF0">
    <property type="entry name" value="3-METHYL-2-OXOBUTANOATE HYDROXYMETHYLTRANSFERASE"/>
    <property type="match status" value="1"/>
</dbReference>
<evidence type="ECO:0000256" key="3">
    <source>
        <dbReference type="ARBA" id="ARBA00012618"/>
    </source>
</evidence>
<sequence length="363" mass="38368">MIQPTATIVSAALRQSARPLATVAARVACTLSTTSAAGRITAAPARSYSSRPPVEAVASYPPSPLKKKVTIQALQSVARKGDKITMITAHDYPTSLWAERAGAETILVGDSLAMVALGYDSTVSITLDEMLHHCRAVARGSKHAFLIADLPFGTYEACAKDAIRAAQRMVKEGKMEAVKIEGGKDMAETARAIVRSGIPVLGHIGLTPQRLAMLGGFRVQGKSAASAKVLVEDALALQDAGCFAVVLEAVPAPVAEYITRQLRIPTIGIGAGAGCSGQVLVQQDMLGIFDRFVPKFCKQYANMSETAVEALANYCREVKAGKFPGVEHTYPMPAEELAKFEAFTAANDRAPARAPAADRTNAE</sequence>
<evidence type="ECO:0000256" key="4">
    <source>
        <dbReference type="ARBA" id="ARBA00022679"/>
    </source>
</evidence>
<name>A0A0L0SNF2_ALLM3</name>
<dbReference type="Pfam" id="PF02548">
    <property type="entry name" value="Pantoate_transf"/>
    <property type="match status" value="1"/>
</dbReference>
<gene>
    <name evidence="7" type="ORF">AMAG_09104</name>
</gene>
<dbReference type="EMBL" id="GG745343">
    <property type="protein sequence ID" value="KNE64046.1"/>
    <property type="molecule type" value="Genomic_DNA"/>
</dbReference>
<evidence type="ECO:0000256" key="6">
    <source>
        <dbReference type="RuleBase" id="RU362100"/>
    </source>
</evidence>
<dbReference type="GO" id="GO:0015940">
    <property type="term" value="P:pantothenate biosynthetic process"/>
    <property type="evidence" value="ECO:0007669"/>
    <property type="project" value="UniProtKB-UniPathway"/>
</dbReference>
<dbReference type="NCBIfam" id="TIGR00222">
    <property type="entry name" value="panB"/>
    <property type="match status" value="1"/>
</dbReference>
<dbReference type="Proteomes" id="UP000054350">
    <property type="component" value="Unassembled WGS sequence"/>
</dbReference>
<dbReference type="InterPro" id="IPR015813">
    <property type="entry name" value="Pyrv/PenolPyrv_kinase-like_dom"/>
</dbReference>
<reference evidence="8" key="2">
    <citation type="submission" date="2009-11" db="EMBL/GenBank/DDBJ databases">
        <title>The Genome Sequence of Allomyces macrogynus strain ATCC 38327.</title>
        <authorList>
            <consortium name="The Broad Institute Genome Sequencing Platform"/>
            <person name="Russ C."/>
            <person name="Cuomo C."/>
            <person name="Shea T."/>
            <person name="Young S.K."/>
            <person name="Zeng Q."/>
            <person name="Koehrsen M."/>
            <person name="Haas B."/>
            <person name="Borodovsky M."/>
            <person name="Guigo R."/>
            <person name="Alvarado L."/>
            <person name="Berlin A."/>
            <person name="Borenstein D."/>
            <person name="Chen Z."/>
            <person name="Engels R."/>
            <person name="Freedman E."/>
            <person name="Gellesch M."/>
            <person name="Goldberg J."/>
            <person name="Griggs A."/>
            <person name="Gujja S."/>
            <person name="Heiman D."/>
            <person name="Hepburn T."/>
            <person name="Howarth C."/>
            <person name="Jen D."/>
            <person name="Larson L."/>
            <person name="Lewis B."/>
            <person name="Mehta T."/>
            <person name="Park D."/>
            <person name="Pearson M."/>
            <person name="Roberts A."/>
            <person name="Saif S."/>
            <person name="Shenoy N."/>
            <person name="Sisk P."/>
            <person name="Stolte C."/>
            <person name="Sykes S."/>
            <person name="Walk T."/>
            <person name="White J."/>
            <person name="Yandava C."/>
            <person name="Burger G."/>
            <person name="Gray M.W."/>
            <person name="Holland P.W.H."/>
            <person name="King N."/>
            <person name="Lang F.B.F."/>
            <person name="Roger A.J."/>
            <person name="Ruiz-Trillo I."/>
            <person name="Lander E."/>
            <person name="Nusbaum C."/>
        </authorList>
    </citation>
    <scope>NUCLEOTIDE SEQUENCE [LARGE SCALE GENOMIC DNA]</scope>
    <source>
        <strain evidence="8">ATCC 38327</strain>
    </source>
</reference>
<dbReference type="HAMAP" id="MF_00156">
    <property type="entry name" value="PanB"/>
    <property type="match status" value="1"/>
</dbReference>
<dbReference type="GO" id="GO:0003864">
    <property type="term" value="F:3-methyl-2-oxobutanoate hydroxymethyltransferase activity"/>
    <property type="evidence" value="ECO:0007669"/>
    <property type="project" value="UniProtKB-EC"/>
</dbReference>
<dbReference type="STRING" id="578462.A0A0L0SNF2"/>
<dbReference type="InterPro" id="IPR040442">
    <property type="entry name" value="Pyrv_kinase-like_dom_sf"/>
</dbReference>
<dbReference type="NCBIfam" id="NF001452">
    <property type="entry name" value="PRK00311.1"/>
    <property type="match status" value="1"/>
</dbReference>
<comment type="catalytic activity">
    <reaction evidence="5 6">
        <text>(6R)-5,10-methylene-5,6,7,8-tetrahydrofolate + 3-methyl-2-oxobutanoate + H2O = 2-dehydropantoate + (6S)-5,6,7,8-tetrahydrofolate</text>
        <dbReference type="Rhea" id="RHEA:11824"/>
        <dbReference type="ChEBI" id="CHEBI:11561"/>
        <dbReference type="ChEBI" id="CHEBI:11851"/>
        <dbReference type="ChEBI" id="CHEBI:15377"/>
        <dbReference type="ChEBI" id="CHEBI:15636"/>
        <dbReference type="ChEBI" id="CHEBI:57453"/>
        <dbReference type="EC" id="2.1.2.11"/>
    </reaction>
</comment>
<comment type="function">
    <text evidence="6">Catalyzes the reversible reaction in which hydroxymethyl group from 5,10-methylenetetrahydrofolate is transferred onto alpha-ketoisovalerate to form ketopantoate.</text>
</comment>
<dbReference type="UniPathway" id="UPA00028">
    <property type="reaction ID" value="UER00003"/>
</dbReference>
<evidence type="ECO:0000313" key="8">
    <source>
        <dbReference type="Proteomes" id="UP000054350"/>
    </source>
</evidence>
<dbReference type="OrthoDB" id="425211at2759"/>
<dbReference type="GO" id="GO:0032259">
    <property type="term" value="P:methylation"/>
    <property type="evidence" value="ECO:0007669"/>
    <property type="project" value="UniProtKB-KW"/>
</dbReference>
<keyword evidence="7" id="KW-0489">Methyltransferase</keyword>
<evidence type="ECO:0000256" key="1">
    <source>
        <dbReference type="ARBA" id="ARBA00005033"/>
    </source>
</evidence>
<dbReference type="FunFam" id="3.20.20.60:FF:000003">
    <property type="entry name" value="3-methyl-2-oxobutanoate hydroxymethyltransferase"/>
    <property type="match status" value="1"/>
</dbReference>
<dbReference type="OMA" id="VLVWTDM"/>
<dbReference type="GO" id="GO:0000287">
    <property type="term" value="F:magnesium ion binding"/>
    <property type="evidence" value="ECO:0007669"/>
    <property type="project" value="TreeGrafter"/>
</dbReference>
<dbReference type="EC" id="2.1.2.11" evidence="3 6"/>
<dbReference type="VEuPathDB" id="FungiDB:AMAG_09104"/>
<dbReference type="eggNOG" id="KOG2949">
    <property type="taxonomic scope" value="Eukaryota"/>
</dbReference>
<organism evidence="7 8">
    <name type="scientific">Allomyces macrogynus (strain ATCC 38327)</name>
    <name type="common">Allomyces javanicus var. macrogynus</name>
    <dbReference type="NCBI Taxonomy" id="578462"/>
    <lineage>
        <taxon>Eukaryota</taxon>
        <taxon>Fungi</taxon>
        <taxon>Fungi incertae sedis</taxon>
        <taxon>Blastocladiomycota</taxon>
        <taxon>Blastocladiomycetes</taxon>
        <taxon>Blastocladiales</taxon>
        <taxon>Blastocladiaceae</taxon>
        <taxon>Allomyces</taxon>
    </lineage>
</organism>
<dbReference type="Gene3D" id="3.20.20.60">
    <property type="entry name" value="Phosphoenolpyruvate-binding domains"/>
    <property type="match status" value="1"/>
</dbReference>
<evidence type="ECO:0000313" key="7">
    <source>
        <dbReference type="EMBL" id="KNE64046.1"/>
    </source>
</evidence>
<dbReference type="InterPro" id="IPR003700">
    <property type="entry name" value="Pantoate_hydroxy_MeTrfase"/>
</dbReference>